<evidence type="ECO:0000256" key="6">
    <source>
        <dbReference type="ARBA" id="ARBA00022491"/>
    </source>
</evidence>
<keyword evidence="11" id="KW-0464">Manganese</keyword>
<dbReference type="EMBL" id="VOOR01000059">
    <property type="protein sequence ID" value="TXB61442.1"/>
    <property type="molecule type" value="Genomic_DNA"/>
</dbReference>
<accession>A0A5C6RJB0</accession>
<dbReference type="InterPro" id="IPR036390">
    <property type="entry name" value="WH_DNA-bd_sf"/>
</dbReference>
<dbReference type="GO" id="GO:0003677">
    <property type="term" value="F:DNA binding"/>
    <property type="evidence" value="ECO:0007669"/>
    <property type="project" value="UniProtKB-KW"/>
</dbReference>
<dbReference type="SMART" id="SM00529">
    <property type="entry name" value="HTH_DTXR"/>
    <property type="match status" value="1"/>
</dbReference>
<evidence type="ECO:0000256" key="5">
    <source>
        <dbReference type="ARBA" id="ARBA00022490"/>
    </source>
</evidence>
<dbReference type="GO" id="GO:0046983">
    <property type="term" value="F:protein dimerization activity"/>
    <property type="evidence" value="ECO:0007669"/>
    <property type="project" value="InterPro"/>
</dbReference>
<comment type="function">
    <text evidence="12">In the presence of manganese, represses expression of mntH and mntS. Up-regulates expression of mntP.</text>
</comment>
<dbReference type="InterPro" id="IPR036421">
    <property type="entry name" value="Fe_dep_repressor_sf"/>
</dbReference>
<dbReference type="Gene3D" id="1.10.60.10">
    <property type="entry name" value="Iron dependent repressor, metal binding and dimerisation domain"/>
    <property type="match status" value="1"/>
</dbReference>
<dbReference type="InterPro" id="IPR022689">
    <property type="entry name" value="Iron_dep_repressor"/>
</dbReference>
<gene>
    <name evidence="15" type="ORF">FRY97_19075</name>
</gene>
<feature type="domain" description="HTH dtxR-type" evidence="14">
    <location>
        <begin position="1"/>
        <end position="65"/>
    </location>
</feature>
<evidence type="ECO:0000256" key="3">
    <source>
        <dbReference type="ARBA" id="ARBA00011738"/>
    </source>
</evidence>
<evidence type="ECO:0000256" key="12">
    <source>
        <dbReference type="ARBA" id="ARBA00025185"/>
    </source>
</evidence>
<dbReference type="GO" id="GO:0046914">
    <property type="term" value="F:transition metal ion binding"/>
    <property type="evidence" value="ECO:0007669"/>
    <property type="project" value="InterPro"/>
</dbReference>
<dbReference type="SMART" id="SM00899">
    <property type="entry name" value="FeoA"/>
    <property type="match status" value="1"/>
</dbReference>
<evidence type="ECO:0000256" key="9">
    <source>
        <dbReference type="ARBA" id="ARBA00023159"/>
    </source>
</evidence>
<dbReference type="SUPFAM" id="SSF47979">
    <property type="entry name" value="Iron-dependent repressor protein, dimerization domain"/>
    <property type="match status" value="1"/>
</dbReference>
<evidence type="ECO:0000256" key="13">
    <source>
        <dbReference type="ARBA" id="ARBA00032593"/>
    </source>
</evidence>
<evidence type="ECO:0000256" key="8">
    <source>
        <dbReference type="ARBA" id="ARBA00023125"/>
    </source>
</evidence>
<dbReference type="GO" id="GO:0003700">
    <property type="term" value="F:DNA-binding transcription factor activity"/>
    <property type="evidence" value="ECO:0007669"/>
    <property type="project" value="InterPro"/>
</dbReference>
<dbReference type="InterPro" id="IPR022687">
    <property type="entry name" value="HTH_DTXR"/>
</dbReference>
<evidence type="ECO:0000256" key="10">
    <source>
        <dbReference type="ARBA" id="ARBA00023163"/>
    </source>
</evidence>
<evidence type="ECO:0000256" key="11">
    <source>
        <dbReference type="ARBA" id="ARBA00023211"/>
    </source>
</evidence>
<dbReference type="InterPro" id="IPR007167">
    <property type="entry name" value="Fe-transptr_FeoA-like"/>
</dbReference>
<evidence type="ECO:0000256" key="7">
    <source>
        <dbReference type="ARBA" id="ARBA00023015"/>
    </source>
</evidence>
<dbReference type="InterPro" id="IPR038157">
    <property type="entry name" value="FeoA_core_dom"/>
</dbReference>
<dbReference type="Pfam" id="PF04023">
    <property type="entry name" value="FeoA"/>
    <property type="match status" value="1"/>
</dbReference>
<keyword evidence="7" id="KW-0805">Transcription regulation</keyword>
<dbReference type="InterPro" id="IPR036388">
    <property type="entry name" value="WH-like_DNA-bd_sf"/>
</dbReference>
<keyword evidence="5" id="KW-0963">Cytoplasm</keyword>
<comment type="subcellular location">
    <subcellularLocation>
        <location evidence="1">Cytoplasm</location>
    </subcellularLocation>
</comment>
<dbReference type="Pfam" id="PF01325">
    <property type="entry name" value="Fe_dep_repress"/>
    <property type="match status" value="1"/>
</dbReference>
<keyword evidence="9" id="KW-0010">Activator</keyword>
<evidence type="ECO:0000256" key="4">
    <source>
        <dbReference type="ARBA" id="ARBA00022386"/>
    </source>
</evidence>
<dbReference type="AlphaFoldDB" id="A0A5C6RJB0"/>
<keyword evidence="16" id="KW-1185">Reference proteome</keyword>
<evidence type="ECO:0000259" key="14">
    <source>
        <dbReference type="PROSITE" id="PS50944"/>
    </source>
</evidence>
<sequence>MEISHTEENYLKAIFKISEKKGKAASTNAISSEMKTSAASVTDMVKRLSEKELIHYERYKGVTLTRHGLRIATHLIRKHRLWEVFLVDKLSFNWDEVHEIAEQLEHIKSPELVERLDEYLGTPKFDPHGDPIPDKEGNFAERKQVLLADMKAGETGIVVGVQDHTTAFLQYLDRMQLVLGTSLQVLECFDYDESLKIRIGNGREETLSKKVSQNLFVQKEV</sequence>
<proteinExistence type="inferred from homology"/>
<dbReference type="Gene3D" id="2.30.30.90">
    <property type="match status" value="1"/>
</dbReference>
<dbReference type="PROSITE" id="PS50944">
    <property type="entry name" value="HTH_DTXR"/>
    <property type="match status" value="1"/>
</dbReference>
<dbReference type="PANTHER" id="PTHR33238:SF11">
    <property type="entry name" value="TRANSCRIPTIONAL REGULATOR MNTR"/>
    <property type="match status" value="1"/>
</dbReference>
<dbReference type="PANTHER" id="PTHR33238">
    <property type="entry name" value="IRON (METAL) DEPENDENT REPRESSOR, DTXR FAMILY"/>
    <property type="match status" value="1"/>
</dbReference>
<dbReference type="Gene3D" id="1.10.10.10">
    <property type="entry name" value="Winged helix-like DNA-binding domain superfamily/Winged helix DNA-binding domain"/>
    <property type="match status" value="1"/>
</dbReference>
<dbReference type="OrthoDB" id="9791355at2"/>
<evidence type="ECO:0000313" key="15">
    <source>
        <dbReference type="EMBL" id="TXB61442.1"/>
    </source>
</evidence>
<protein>
    <recommendedName>
        <fullName evidence="4">Transcriptional regulator MntR</fullName>
    </recommendedName>
    <alternativeName>
        <fullName evidence="13">Manganese transport regulator</fullName>
    </alternativeName>
</protein>
<dbReference type="Pfam" id="PF02742">
    <property type="entry name" value="Fe_dep_repr_C"/>
    <property type="match status" value="1"/>
</dbReference>
<dbReference type="RefSeq" id="WP_147169170.1">
    <property type="nucleotide sequence ID" value="NZ_VOOR01000059.1"/>
</dbReference>
<comment type="similarity">
    <text evidence="2">Belongs to the DtxR/MntR family.</text>
</comment>
<keyword evidence="10" id="KW-0804">Transcription</keyword>
<evidence type="ECO:0000313" key="16">
    <source>
        <dbReference type="Proteomes" id="UP000321580"/>
    </source>
</evidence>
<dbReference type="InterPro" id="IPR001367">
    <property type="entry name" value="Fe_dep_repressor"/>
</dbReference>
<dbReference type="InterPro" id="IPR050536">
    <property type="entry name" value="DtxR_MntR_Metal-Reg"/>
</dbReference>
<dbReference type="SUPFAM" id="SSF46785">
    <property type="entry name" value="Winged helix' DNA-binding domain"/>
    <property type="match status" value="1"/>
</dbReference>
<dbReference type="Proteomes" id="UP000321580">
    <property type="component" value="Unassembled WGS sequence"/>
</dbReference>
<reference evidence="15 16" key="1">
    <citation type="submission" date="2019-08" db="EMBL/GenBank/DDBJ databases">
        <title>Genome of Phaeodactylibacter luteus.</title>
        <authorList>
            <person name="Bowman J.P."/>
        </authorList>
    </citation>
    <scope>NUCLEOTIDE SEQUENCE [LARGE SCALE GENOMIC DNA]</scope>
    <source>
        <strain evidence="15 16">KCTC 42180</strain>
    </source>
</reference>
<keyword evidence="8" id="KW-0238">DNA-binding</keyword>
<evidence type="ECO:0000256" key="1">
    <source>
        <dbReference type="ARBA" id="ARBA00004496"/>
    </source>
</evidence>
<evidence type="ECO:0000256" key="2">
    <source>
        <dbReference type="ARBA" id="ARBA00007871"/>
    </source>
</evidence>
<comment type="caution">
    <text evidence="15">The sequence shown here is derived from an EMBL/GenBank/DDBJ whole genome shotgun (WGS) entry which is preliminary data.</text>
</comment>
<comment type="subunit">
    <text evidence="3">Homodimer.</text>
</comment>
<organism evidence="15 16">
    <name type="scientific">Phaeodactylibacter luteus</name>
    <dbReference type="NCBI Taxonomy" id="1564516"/>
    <lineage>
        <taxon>Bacteria</taxon>
        <taxon>Pseudomonadati</taxon>
        <taxon>Bacteroidota</taxon>
        <taxon>Saprospiria</taxon>
        <taxon>Saprospirales</taxon>
        <taxon>Haliscomenobacteraceae</taxon>
        <taxon>Phaeodactylibacter</taxon>
    </lineage>
</organism>
<dbReference type="GO" id="GO:0005737">
    <property type="term" value="C:cytoplasm"/>
    <property type="evidence" value="ECO:0007669"/>
    <property type="project" value="UniProtKB-SubCell"/>
</dbReference>
<name>A0A5C6RJB0_9BACT</name>
<keyword evidence="6" id="KW-0678">Repressor</keyword>